<dbReference type="InterPro" id="IPR015496">
    <property type="entry name" value="Ubiquilin"/>
</dbReference>
<dbReference type="AlphaFoldDB" id="W7U412"/>
<dbReference type="SMART" id="SM00213">
    <property type="entry name" value="UBQ"/>
    <property type="match status" value="1"/>
</dbReference>
<dbReference type="Gene3D" id="3.10.20.90">
    <property type="entry name" value="Phosphatidylinositol 3-kinase Catalytic Subunit, Chain A, domain 1"/>
    <property type="match status" value="1"/>
</dbReference>
<dbReference type="GO" id="GO:0006511">
    <property type="term" value="P:ubiquitin-dependent protein catabolic process"/>
    <property type="evidence" value="ECO:0007669"/>
    <property type="project" value="TreeGrafter"/>
</dbReference>
<feature type="compositionally biased region" description="Gly residues" evidence="1">
    <location>
        <begin position="352"/>
        <end position="364"/>
    </location>
</feature>
<keyword evidence="2" id="KW-0472">Membrane</keyword>
<dbReference type="PANTHER" id="PTHR10677:SF3">
    <property type="entry name" value="FI07626P-RELATED"/>
    <property type="match status" value="1"/>
</dbReference>
<feature type="domain" description="Ubiquitin-like" evidence="3">
    <location>
        <begin position="101"/>
        <end position="155"/>
    </location>
</feature>
<dbReference type="InterPro" id="IPR000626">
    <property type="entry name" value="Ubiquitin-like_dom"/>
</dbReference>
<evidence type="ECO:0000313" key="4">
    <source>
        <dbReference type="EMBL" id="EWM30508.1"/>
    </source>
</evidence>
<keyword evidence="5" id="KW-1185">Reference proteome</keyword>
<dbReference type="OrthoDB" id="428577at2759"/>
<feature type="compositionally biased region" description="Low complexity" evidence="1">
    <location>
        <begin position="30"/>
        <end position="63"/>
    </location>
</feature>
<dbReference type="GO" id="GO:0005829">
    <property type="term" value="C:cytosol"/>
    <property type="evidence" value="ECO:0007669"/>
    <property type="project" value="TreeGrafter"/>
</dbReference>
<dbReference type="PROSITE" id="PS50053">
    <property type="entry name" value="UBIQUITIN_2"/>
    <property type="match status" value="1"/>
</dbReference>
<dbReference type="PANTHER" id="PTHR10677">
    <property type="entry name" value="UBIQUILIN"/>
    <property type="match status" value="1"/>
</dbReference>
<comment type="caution">
    <text evidence="4">The sequence shown here is derived from an EMBL/GenBank/DDBJ whole genome shotgun (WGS) entry which is preliminary data.</text>
</comment>
<feature type="transmembrane region" description="Helical" evidence="2">
    <location>
        <begin position="307"/>
        <end position="326"/>
    </location>
</feature>
<dbReference type="Proteomes" id="UP000019335">
    <property type="component" value="Chromosome 1"/>
</dbReference>
<feature type="region of interest" description="Disordered" evidence="1">
    <location>
        <begin position="340"/>
        <end position="364"/>
    </location>
</feature>
<feature type="transmembrane region" description="Helical" evidence="2">
    <location>
        <begin position="375"/>
        <end position="397"/>
    </location>
</feature>
<gene>
    <name evidence="4" type="ORF">Naga_100013g80</name>
</gene>
<feature type="compositionally biased region" description="Gly residues" evidence="1">
    <location>
        <begin position="253"/>
        <end position="265"/>
    </location>
</feature>
<organism evidence="4 5">
    <name type="scientific">Nannochloropsis gaditana</name>
    <dbReference type="NCBI Taxonomy" id="72520"/>
    <lineage>
        <taxon>Eukaryota</taxon>
        <taxon>Sar</taxon>
        <taxon>Stramenopiles</taxon>
        <taxon>Ochrophyta</taxon>
        <taxon>Eustigmatophyceae</taxon>
        <taxon>Eustigmatales</taxon>
        <taxon>Monodopsidaceae</taxon>
        <taxon>Nannochloropsis</taxon>
    </lineage>
</organism>
<dbReference type="GO" id="GO:0031593">
    <property type="term" value="F:polyubiquitin modification-dependent protein binding"/>
    <property type="evidence" value="ECO:0007669"/>
    <property type="project" value="TreeGrafter"/>
</dbReference>
<accession>W7U412</accession>
<protein>
    <submittedName>
        <fullName evidence="4">Ubiquitin</fullName>
    </submittedName>
</protein>
<feature type="compositionally biased region" description="Pro residues" evidence="1">
    <location>
        <begin position="64"/>
        <end position="79"/>
    </location>
</feature>
<evidence type="ECO:0000256" key="1">
    <source>
        <dbReference type="SAM" id="MobiDB-lite"/>
    </source>
</evidence>
<dbReference type="InterPro" id="IPR029071">
    <property type="entry name" value="Ubiquitin-like_domsf"/>
</dbReference>
<reference evidence="4 5" key="1">
    <citation type="journal article" date="2014" name="Mol. Plant">
        <title>Chromosome Scale Genome Assembly and Transcriptome Profiling of Nannochloropsis gaditana in Nitrogen Depletion.</title>
        <authorList>
            <person name="Corteggiani Carpinelli E."/>
            <person name="Telatin A."/>
            <person name="Vitulo N."/>
            <person name="Forcato C."/>
            <person name="D'Angelo M."/>
            <person name="Schiavon R."/>
            <person name="Vezzi A."/>
            <person name="Giacometti G.M."/>
            <person name="Morosinotto T."/>
            <person name="Valle G."/>
        </authorList>
    </citation>
    <scope>NUCLEOTIDE SEQUENCE [LARGE SCALE GENOMIC DNA]</scope>
    <source>
        <strain evidence="4 5">B-31</strain>
    </source>
</reference>
<dbReference type="Pfam" id="PF00240">
    <property type="entry name" value="ubiquitin"/>
    <property type="match status" value="1"/>
</dbReference>
<evidence type="ECO:0000256" key="2">
    <source>
        <dbReference type="SAM" id="Phobius"/>
    </source>
</evidence>
<feature type="region of interest" description="Disordered" evidence="1">
    <location>
        <begin position="1"/>
        <end position="82"/>
    </location>
</feature>
<feature type="transmembrane region" description="Helical" evidence="2">
    <location>
        <begin position="209"/>
        <end position="233"/>
    </location>
</feature>
<proteinExistence type="predicted"/>
<dbReference type="EMBL" id="AZIL01000033">
    <property type="protein sequence ID" value="EWM30508.1"/>
    <property type="molecule type" value="Genomic_DNA"/>
</dbReference>
<feature type="transmembrane region" description="Helical" evidence="2">
    <location>
        <begin position="274"/>
        <end position="295"/>
    </location>
</feature>
<evidence type="ECO:0000259" key="3">
    <source>
        <dbReference type="PROSITE" id="PS50053"/>
    </source>
</evidence>
<keyword evidence="2" id="KW-0812">Transmembrane</keyword>
<evidence type="ECO:0000313" key="5">
    <source>
        <dbReference type="Proteomes" id="UP000019335"/>
    </source>
</evidence>
<dbReference type="SUPFAM" id="SSF54236">
    <property type="entry name" value="Ubiquitin-like"/>
    <property type="match status" value="1"/>
</dbReference>
<dbReference type="CDD" id="cd17039">
    <property type="entry name" value="Ubl_ubiquitin_like"/>
    <property type="match status" value="1"/>
</dbReference>
<name>W7U412_9STRA</name>
<keyword evidence="2" id="KW-1133">Transmembrane helix</keyword>
<feature type="region of interest" description="Disordered" evidence="1">
    <location>
        <begin position="241"/>
        <end position="265"/>
    </location>
</feature>
<sequence>MSSRQGYRALSEESYDVEALSGLDGQADVPPTTTSTTTTGNATTASTSATSPSLSAPLPRSSPVSPPAPSPGPSGPPQFPIRILDTHGKEHALDAESPLSTIGTLKVKVQAASGVSPAQQRLIFAGRMLQDQQTLRSCGVEAGCVIHLFARPPPPPPGAPGSIASVVNPTSGAGTEGGMVGPGTHLNPYGLPSSFGDPELIRSTHSVKLFSSCLVAICAMQLLLLGLQMLAAWSMGAGGGGEVPAPGDEDGGGGEPGAKGAGGKGGGGVDGGSALLILQVMMNTLGLYVGLVGIRSANTLQLQSTKVYVYGLLVVGTAWMASRIIWAVNSVNLGYDVDVGPQPSASSPPPGAGNGTDDGGGGGGEAYQQMDRGELIYMVSLSCFLYSLVWGVCFMRASQFYTLVRRANGLGP</sequence>